<evidence type="ECO:0000313" key="2">
    <source>
        <dbReference type="EMBL" id="QXO95150.1"/>
    </source>
</evidence>
<name>A0A8F5VPB6_METHU</name>
<feature type="compositionally biased region" description="Basic and acidic residues" evidence="1">
    <location>
        <begin position="27"/>
        <end position="45"/>
    </location>
</feature>
<evidence type="ECO:0000313" key="3">
    <source>
        <dbReference type="Proteomes" id="UP000694228"/>
    </source>
</evidence>
<dbReference type="Proteomes" id="UP000694228">
    <property type="component" value="Chromosome"/>
</dbReference>
<feature type="region of interest" description="Disordered" evidence="1">
    <location>
        <begin position="1"/>
        <end position="45"/>
    </location>
</feature>
<evidence type="ECO:0000256" key="1">
    <source>
        <dbReference type="SAM" id="MobiDB-lite"/>
    </source>
</evidence>
<organism evidence="2 3">
    <name type="scientific">Methanospirillum hungatei</name>
    <dbReference type="NCBI Taxonomy" id="2203"/>
    <lineage>
        <taxon>Archaea</taxon>
        <taxon>Methanobacteriati</taxon>
        <taxon>Methanobacteriota</taxon>
        <taxon>Stenosarchaea group</taxon>
        <taxon>Methanomicrobia</taxon>
        <taxon>Methanomicrobiales</taxon>
        <taxon>Methanospirillaceae</taxon>
        <taxon>Methanospirillum</taxon>
    </lineage>
</organism>
<dbReference type="AlphaFoldDB" id="A0A8F5VPB6"/>
<reference evidence="2 3" key="1">
    <citation type="submission" date="2021-06" db="EMBL/GenBank/DDBJ databases">
        <title>Complete genome sequence of the secondary alcohol utilizing methanogen Methanospirillum hungatei strain GP1.</title>
        <authorList>
            <person name="Day L.A."/>
            <person name="Costa K.C."/>
        </authorList>
    </citation>
    <scope>NUCLEOTIDE SEQUENCE [LARGE SCALE GENOMIC DNA]</scope>
    <source>
        <strain evidence="2 3">GP1</strain>
    </source>
</reference>
<accession>A0A8F5VPB6</accession>
<dbReference type="EMBL" id="CP077107">
    <property type="protein sequence ID" value="QXO95150.1"/>
    <property type="molecule type" value="Genomic_DNA"/>
</dbReference>
<sequence>MGKFGGNLARSSSEYKAAADNHANQLNHEHPEYEHSREAGSGNKE</sequence>
<gene>
    <name evidence="2" type="ORF">KSK55_01675</name>
</gene>
<protein>
    <submittedName>
        <fullName evidence="2">Uncharacterized protein</fullName>
    </submittedName>
</protein>
<proteinExistence type="predicted"/>